<dbReference type="InterPro" id="IPR011022">
    <property type="entry name" value="Arrestin_C-like"/>
</dbReference>
<proteinExistence type="predicted"/>
<dbReference type="Pfam" id="PF02752">
    <property type="entry name" value="Arrestin_C"/>
    <property type="match status" value="1"/>
</dbReference>
<gene>
    <name evidence="2" type="ORF">BGZ99_000810</name>
</gene>
<keyword evidence="3" id="KW-1185">Reference proteome</keyword>
<accession>A0A9P6UYC5</accession>
<protein>
    <recommendedName>
        <fullName evidence="1">Arrestin C-terminal-like domain-containing protein</fullName>
    </recommendedName>
</protein>
<dbReference type="InterPro" id="IPR014752">
    <property type="entry name" value="Arrestin-like_C"/>
</dbReference>
<name>A0A9P6UYC5_9FUNG</name>
<evidence type="ECO:0000313" key="2">
    <source>
        <dbReference type="EMBL" id="KAG0325294.1"/>
    </source>
</evidence>
<reference evidence="2" key="1">
    <citation type="journal article" date="2020" name="Fungal Divers.">
        <title>Resolving the Mortierellaceae phylogeny through synthesis of multi-gene phylogenetics and phylogenomics.</title>
        <authorList>
            <person name="Vandepol N."/>
            <person name="Liber J."/>
            <person name="Desiro A."/>
            <person name="Na H."/>
            <person name="Kennedy M."/>
            <person name="Barry K."/>
            <person name="Grigoriev I.V."/>
            <person name="Miller A.N."/>
            <person name="O'Donnell K."/>
            <person name="Stajich J.E."/>
            <person name="Bonito G."/>
        </authorList>
    </citation>
    <scope>NUCLEOTIDE SEQUENCE</scope>
    <source>
        <strain evidence="2">REB-010B</strain>
    </source>
</reference>
<comment type="caution">
    <text evidence="2">The sequence shown here is derived from an EMBL/GenBank/DDBJ whole genome shotgun (WGS) entry which is preliminary data.</text>
</comment>
<dbReference type="OrthoDB" id="2333384at2759"/>
<sequence>MHTGRKKALILEILNGEPGGPFGSHLFFGVPEGITVTRQLDVQHPVHSGHKIAPGRYETLFEFDLPSTLPSSCRYKHNGLGMVQYKVVARLRRKWSSDVVVAKDIWFISTLMPPPFPLFLPALPSPFHPLSNAPAAAAAALTPTFVTRTQAVTFANWKDVLPSTIIMPSNVVHFGQVIPVTIRLDPFLSTSKMAGKPLKLAHARLGIKQYAELFAANDEGSKTTKAKRYVTESKLKHWPTQPVSGVFQDTVLVQIPVPRPLKEPILVPTIASRVMTVQYYLKLKVDIIAKGVSGTMRFSVQVQVTNARPPGEPRFPYIDYGRRSMADEEVK</sequence>
<dbReference type="SUPFAM" id="SSF81296">
    <property type="entry name" value="E set domains"/>
    <property type="match status" value="1"/>
</dbReference>
<organism evidence="2 3">
    <name type="scientific">Dissophora globulifera</name>
    <dbReference type="NCBI Taxonomy" id="979702"/>
    <lineage>
        <taxon>Eukaryota</taxon>
        <taxon>Fungi</taxon>
        <taxon>Fungi incertae sedis</taxon>
        <taxon>Mucoromycota</taxon>
        <taxon>Mortierellomycotina</taxon>
        <taxon>Mortierellomycetes</taxon>
        <taxon>Mortierellales</taxon>
        <taxon>Mortierellaceae</taxon>
        <taxon>Dissophora</taxon>
    </lineage>
</organism>
<feature type="domain" description="Arrestin C-terminal-like" evidence="1">
    <location>
        <begin position="160"/>
        <end position="296"/>
    </location>
</feature>
<dbReference type="Gene3D" id="2.60.40.640">
    <property type="match status" value="1"/>
</dbReference>
<evidence type="ECO:0000259" key="1">
    <source>
        <dbReference type="Pfam" id="PF02752"/>
    </source>
</evidence>
<evidence type="ECO:0000313" key="3">
    <source>
        <dbReference type="Proteomes" id="UP000738325"/>
    </source>
</evidence>
<dbReference type="InterPro" id="IPR014756">
    <property type="entry name" value="Ig_E-set"/>
</dbReference>
<dbReference type="Proteomes" id="UP000738325">
    <property type="component" value="Unassembled WGS sequence"/>
</dbReference>
<dbReference type="EMBL" id="JAAAIP010000118">
    <property type="protein sequence ID" value="KAG0325294.1"/>
    <property type="molecule type" value="Genomic_DNA"/>
</dbReference>
<dbReference type="AlphaFoldDB" id="A0A9P6UYC5"/>